<evidence type="ECO:0000313" key="2">
    <source>
        <dbReference type="EMBL" id="ELY45485.1"/>
    </source>
</evidence>
<keyword evidence="3" id="KW-1185">Reference proteome</keyword>
<gene>
    <name evidence="2" type="ORF">C496_03653</name>
</gene>
<dbReference type="STRING" id="1114856.GCA_000383975_03490"/>
<dbReference type="InterPro" id="IPR011251">
    <property type="entry name" value="Luciferase-like_dom"/>
</dbReference>
<sequence length="329" mass="36934">MSTLRIDANVPSLSPETGDAAERAEELGFDGVWTAETDHDAFLPHPVIADRTERIQQGTRIALAFTRSPMALAYTAWDLAQYSNGRFVLGLGTQVKGHNERRFSVDWESPGPRLREVVESVRHIFDVFRGETELDYEGDHYSFSLMTETFDPGPIDHPDVPIYIAGVNEYNIRLAGERCDGLAMHPFNTPAYASDVIAPTVAEGADRTDRSLEDVALSASPFVVTGETEDEMDRSREEVRRRIAFYGSTRTYHDVLEHHGWGSIGEELHELSRDQRWDEMADRVTDEMVATFAIEAPPEELLDRARDAYGGIADRLVLPLDQGEAFMNE</sequence>
<proteinExistence type="predicted"/>
<dbReference type="PANTHER" id="PTHR43244">
    <property type="match status" value="1"/>
</dbReference>
<dbReference type="OrthoDB" id="196267at2157"/>
<dbReference type="eggNOG" id="arCOG02410">
    <property type="taxonomic scope" value="Archaea"/>
</dbReference>
<accession>L9W7M7</accession>
<dbReference type="InterPro" id="IPR036661">
    <property type="entry name" value="Luciferase-like_sf"/>
</dbReference>
<dbReference type="RefSeq" id="WP_006088462.1">
    <property type="nucleotide sequence ID" value="NZ_AOHW01000007.1"/>
</dbReference>
<dbReference type="PANTHER" id="PTHR43244:SF2">
    <property type="entry name" value="CONSERVED HYPOTHETICAL ALANINE AND PROLINE-RICH PROTEIN"/>
    <property type="match status" value="1"/>
</dbReference>
<dbReference type="InterPro" id="IPR050564">
    <property type="entry name" value="F420-G6PD/mer"/>
</dbReference>
<dbReference type="Proteomes" id="UP000011599">
    <property type="component" value="Unassembled WGS sequence"/>
</dbReference>
<dbReference type="Gene3D" id="3.20.20.30">
    <property type="entry name" value="Luciferase-like domain"/>
    <property type="match status" value="1"/>
</dbReference>
<evidence type="ECO:0000259" key="1">
    <source>
        <dbReference type="Pfam" id="PF00296"/>
    </source>
</evidence>
<evidence type="ECO:0000313" key="3">
    <source>
        <dbReference type="Proteomes" id="UP000011599"/>
    </source>
</evidence>
<dbReference type="NCBIfam" id="TIGR03617">
    <property type="entry name" value="F420_MSMEG_2256"/>
    <property type="match status" value="1"/>
</dbReference>
<organism evidence="2 3">
    <name type="scientific">Natronorubrum tibetense GA33</name>
    <dbReference type="NCBI Taxonomy" id="1114856"/>
    <lineage>
        <taxon>Archaea</taxon>
        <taxon>Methanobacteriati</taxon>
        <taxon>Methanobacteriota</taxon>
        <taxon>Stenosarchaea group</taxon>
        <taxon>Halobacteria</taxon>
        <taxon>Halobacteriales</taxon>
        <taxon>Natrialbaceae</taxon>
        <taxon>Natronorubrum</taxon>
    </lineage>
</organism>
<dbReference type="GO" id="GO:0016705">
    <property type="term" value="F:oxidoreductase activity, acting on paired donors, with incorporation or reduction of molecular oxygen"/>
    <property type="evidence" value="ECO:0007669"/>
    <property type="project" value="InterPro"/>
</dbReference>
<dbReference type="SUPFAM" id="SSF51679">
    <property type="entry name" value="Bacterial luciferase-like"/>
    <property type="match status" value="1"/>
</dbReference>
<dbReference type="AlphaFoldDB" id="L9W7M7"/>
<name>L9W7M7_9EURY</name>
<reference evidence="2 3" key="1">
    <citation type="journal article" date="2014" name="PLoS Genet.">
        <title>Phylogenetically driven sequencing of extremely halophilic archaea reveals strategies for static and dynamic osmo-response.</title>
        <authorList>
            <person name="Becker E.A."/>
            <person name="Seitzer P.M."/>
            <person name="Tritt A."/>
            <person name="Larsen D."/>
            <person name="Krusor M."/>
            <person name="Yao A.I."/>
            <person name="Wu D."/>
            <person name="Madern D."/>
            <person name="Eisen J.A."/>
            <person name="Darling A.E."/>
            <person name="Facciotti M.T."/>
        </authorList>
    </citation>
    <scope>NUCLEOTIDE SEQUENCE [LARGE SCALE GENOMIC DNA]</scope>
    <source>
        <strain evidence="2 3">GA33</strain>
    </source>
</reference>
<dbReference type="PATRIC" id="fig|1114856.3.peg.756"/>
<dbReference type="EMBL" id="AOHW01000007">
    <property type="protein sequence ID" value="ELY45485.1"/>
    <property type="molecule type" value="Genomic_DNA"/>
</dbReference>
<protein>
    <submittedName>
        <fullName evidence="2">Luciferase-like protein</fullName>
    </submittedName>
</protein>
<dbReference type="Pfam" id="PF00296">
    <property type="entry name" value="Bac_luciferase"/>
    <property type="match status" value="1"/>
</dbReference>
<feature type="domain" description="Luciferase-like" evidence="1">
    <location>
        <begin position="16"/>
        <end position="310"/>
    </location>
</feature>
<comment type="caution">
    <text evidence="2">The sequence shown here is derived from an EMBL/GenBank/DDBJ whole genome shotgun (WGS) entry which is preliminary data.</text>
</comment>
<dbReference type="InterPro" id="IPR019919">
    <property type="entry name" value="Lucif-like_OxRdtase_MSMEG_2256"/>
</dbReference>